<dbReference type="KEGG" id="haei:MUN82_08655"/>
<reference evidence="1 2" key="1">
    <citation type="submission" date="2022-04" db="EMBL/GenBank/DDBJ databases">
        <title>Hymenobacter sp. isolated from the air.</title>
        <authorList>
            <person name="Won M."/>
            <person name="Lee C.-M."/>
            <person name="Woen H.-Y."/>
            <person name="Kwon S.-W."/>
        </authorList>
    </citation>
    <scope>NUCLEOTIDE SEQUENCE [LARGE SCALE GENOMIC DNA]</scope>
    <source>
        <strain evidence="2">5413 J-13</strain>
    </source>
</reference>
<protein>
    <submittedName>
        <fullName evidence="1">Uncharacterized protein</fullName>
    </submittedName>
</protein>
<sequence length="72" mass="7700">MALLTTLADNDYQSLSPVQEAGNLSFLLAEYERRYGVVEPPVDPPTTQAPTVDASTGQFTAPSGISYTVSYS</sequence>
<name>A0A8T9T2G2_9BACT</name>
<proteinExistence type="predicted"/>
<dbReference type="RefSeq" id="WP_245096688.1">
    <property type="nucleotide sequence ID" value="NZ_CP095053.1"/>
</dbReference>
<evidence type="ECO:0000313" key="1">
    <source>
        <dbReference type="EMBL" id="UOR07153.1"/>
    </source>
</evidence>
<keyword evidence="2" id="KW-1185">Reference proteome</keyword>
<evidence type="ECO:0000313" key="2">
    <source>
        <dbReference type="Proteomes" id="UP000829925"/>
    </source>
</evidence>
<dbReference type="AlphaFoldDB" id="A0A8T9T2G2"/>
<accession>A0A8T9T2G2</accession>
<organism evidence="1 2">
    <name type="scientific">Hymenobacter aerilatus</name>
    <dbReference type="NCBI Taxonomy" id="2932251"/>
    <lineage>
        <taxon>Bacteria</taxon>
        <taxon>Pseudomonadati</taxon>
        <taxon>Bacteroidota</taxon>
        <taxon>Cytophagia</taxon>
        <taxon>Cytophagales</taxon>
        <taxon>Hymenobacteraceae</taxon>
        <taxon>Hymenobacter</taxon>
    </lineage>
</organism>
<dbReference type="EMBL" id="CP095053">
    <property type="protein sequence ID" value="UOR07153.1"/>
    <property type="molecule type" value="Genomic_DNA"/>
</dbReference>
<gene>
    <name evidence="1" type="ORF">MUN82_08655</name>
</gene>
<dbReference type="Proteomes" id="UP000829925">
    <property type="component" value="Chromosome"/>
</dbReference>